<dbReference type="OrthoDB" id="9004810at2"/>
<dbReference type="Proteomes" id="UP000198654">
    <property type="component" value="Unassembled WGS sequence"/>
</dbReference>
<evidence type="ECO:0000313" key="3">
    <source>
        <dbReference type="Proteomes" id="UP000198654"/>
    </source>
</evidence>
<keyword evidence="3" id="KW-1185">Reference proteome</keyword>
<evidence type="ECO:0000313" key="2">
    <source>
        <dbReference type="EMBL" id="SDL38152.1"/>
    </source>
</evidence>
<organism evidence="2 3">
    <name type="scientific">Modicisalibacter muralis</name>
    <dbReference type="NCBI Taxonomy" id="119000"/>
    <lineage>
        <taxon>Bacteria</taxon>
        <taxon>Pseudomonadati</taxon>
        <taxon>Pseudomonadota</taxon>
        <taxon>Gammaproteobacteria</taxon>
        <taxon>Oceanospirillales</taxon>
        <taxon>Halomonadaceae</taxon>
        <taxon>Modicisalibacter</taxon>
    </lineage>
</organism>
<evidence type="ECO:0000256" key="1">
    <source>
        <dbReference type="SAM" id="Coils"/>
    </source>
</evidence>
<gene>
    <name evidence="2" type="ORF">SAMN05661010_01513</name>
</gene>
<accession>A0A1G9JLH2</accession>
<protein>
    <submittedName>
        <fullName evidence="2">Uncharacterized protein</fullName>
    </submittedName>
</protein>
<dbReference type="EMBL" id="FNGI01000003">
    <property type="protein sequence ID" value="SDL38152.1"/>
    <property type="molecule type" value="Genomic_DNA"/>
</dbReference>
<feature type="coiled-coil region" evidence="1">
    <location>
        <begin position="727"/>
        <end position="755"/>
    </location>
</feature>
<proteinExistence type="predicted"/>
<keyword evidence="1" id="KW-0175">Coiled coil</keyword>
<dbReference type="RefSeq" id="WP_089727156.1">
    <property type="nucleotide sequence ID" value="NZ_FNGI01000003.1"/>
</dbReference>
<sequence>MSYFRRKLWFADQDGQHQLQQDDLLIRREPIVVLGEPGMGKTELLKELGAKDGNAFCRAHKLVNRVRPETLLGSNRRLVVDALDEVSAQSDGDAVDLVLRKLGELGYPPFILSCRAGEWRAAISSQAIADQYDDVPPLEVHLEPLGEDEQYELLSQLTGDAKRAQTLLDHFVRFGLDFLGNPQTLELVAAMPIDRPLPATSGALFEDAIETLRKERNPQKDELPHDEVLDAAGAAFSALILSGNARITDQPSGTIDPADKALPLAEVEAFGNGHVKLAANTKLFATDLDGLTYAHRRIGEFIGARWLAARADTRAKRQRLLQQFQSYGLVPASLRGIHAWLVRDPHLACGVIDADPMGVVEYADAEALTPEQAWQLFSALERHAVANPRFSGWHEHRAAALVTPPLMDEVARVIGDRESEFGLRLLLLQQLKGATTAEGQRPLLRERMLDDTEPYGIRYASALVLIALGGENWPVLLEELRRQVRKGSLRLAHELLDDIGVDMFSDEQIVAIVLARDGLSVSPIEADSEGTTVFGFYRLANHVPVERLDGLLDLFASHASMLLPDHAGIEENDLIDLQYALILKRIKNGDSIDPLRLWQWLKPFDAQDSYRREQGKEIGAWLKANPKVRLSIQQHVLIDKVDDKNIWQRAWPLQRGIIDLYPTHAEIVSLLQTIDPDNHNEAHWREIVALGRVWGEEGKPLCKAIKSLVQHRPDLLTWIDGLADRKVPEWELEHEEKKRKRQEQKEAEIAEHRRNFHANIEEVRSGQYGRILPPARAYLNHFRDISDDLSAHDRVADWLGEEIAAAALEGFEAFLQASPPRPSAKEIALSYAQSKLWPAVYIIVSALAERVRTRSKPFEGVSSERLAAGLFECWHGPIADHAGLEELAPKIEAELKWRGRWEQVVRLYIQPQLRLGRQHVDHLWAFMSSKDGGFGADLAQDWLLHYPAMSDEAEVEMIDRLLRSNRRDALRVLVAARQEREIGEERRRNWQAVALIVDFDAVRERLGDTIKPELLWHLRDRAGHGRRDEGTGTLLSVDQLAWMITTFREQWPEVSRPSGVTTGDVNPWDASEYIRTLITRLASDVSAEAVAALTALRDAPEDSYTWMLRTVSFEQRQKQANEDYKPPTLDKIKMVLDGGPPGSVADLRAIVVEELRELGKRLCGSSEDEIDFFWTDDGLPRTENECRDRTVSLLRGHLEPLSLYPANEADMPQDKRADIVFYHGGLLLPLEAKRHQHRDLWNAIDGQLEALYTGHWQAEGQGLFLVFWFGSDYQVPAPPSGGAKPTSAVELQNELDQHSAVKAGRVEVVVLDLSR</sequence>
<name>A0A1G9JLH2_9GAMM</name>
<reference evidence="2 3" key="1">
    <citation type="submission" date="2016-10" db="EMBL/GenBank/DDBJ databases">
        <authorList>
            <person name="de Groot N.N."/>
        </authorList>
    </citation>
    <scope>NUCLEOTIDE SEQUENCE [LARGE SCALE GENOMIC DNA]</scope>
    <source>
        <strain evidence="2 3">DSM 14789</strain>
    </source>
</reference>